<feature type="non-terminal residue" evidence="2">
    <location>
        <position position="1"/>
    </location>
</feature>
<evidence type="ECO:0000256" key="1">
    <source>
        <dbReference type="SAM" id="MobiDB-lite"/>
    </source>
</evidence>
<feature type="region of interest" description="Disordered" evidence="1">
    <location>
        <begin position="67"/>
        <end position="145"/>
    </location>
</feature>
<evidence type="ECO:0000313" key="2">
    <source>
        <dbReference type="EMBL" id="VUZ41295.1"/>
    </source>
</evidence>
<dbReference type="EMBL" id="CABIJS010000055">
    <property type="protein sequence ID" value="VUZ41295.1"/>
    <property type="molecule type" value="Genomic_DNA"/>
</dbReference>
<feature type="compositionally biased region" description="Basic and acidic residues" evidence="1">
    <location>
        <begin position="87"/>
        <end position="101"/>
    </location>
</feature>
<feature type="region of interest" description="Disordered" evidence="1">
    <location>
        <begin position="176"/>
        <end position="199"/>
    </location>
</feature>
<feature type="compositionally biased region" description="Polar residues" evidence="1">
    <location>
        <begin position="344"/>
        <end position="354"/>
    </location>
</feature>
<keyword evidence="3" id="KW-1185">Reference proteome</keyword>
<feature type="compositionally biased region" description="Basic and acidic residues" evidence="1">
    <location>
        <begin position="176"/>
        <end position="197"/>
    </location>
</feature>
<reference evidence="2 3" key="1">
    <citation type="submission" date="2019-07" db="EMBL/GenBank/DDBJ databases">
        <authorList>
            <person name="Jastrzebski P J."/>
            <person name="Paukszto L."/>
            <person name="Jastrzebski P J."/>
        </authorList>
    </citation>
    <scope>NUCLEOTIDE SEQUENCE [LARGE SCALE GENOMIC DNA]</scope>
    <source>
        <strain evidence="2 3">WMS-il1</strain>
    </source>
</reference>
<evidence type="ECO:0000313" key="3">
    <source>
        <dbReference type="Proteomes" id="UP000321570"/>
    </source>
</evidence>
<organism evidence="2 3">
    <name type="scientific">Hymenolepis diminuta</name>
    <name type="common">Rat tapeworm</name>
    <dbReference type="NCBI Taxonomy" id="6216"/>
    <lineage>
        <taxon>Eukaryota</taxon>
        <taxon>Metazoa</taxon>
        <taxon>Spiralia</taxon>
        <taxon>Lophotrochozoa</taxon>
        <taxon>Platyhelminthes</taxon>
        <taxon>Cestoda</taxon>
        <taxon>Eucestoda</taxon>
        <taxon>Cyclophyllidea</taxon>
        <taxon>Hymenolepididae</taxon>
        <taxon>Hymenolepis</taxon>
    </lineage>
</organism>
<proteinExistence type="predicted"/>
<gene>
    <name evidence="2" type="ORF">WMSIL1_LOCUS2145</name>
</gene>
<sequence length="506" mass="57787">EPNPDECVTKIILSNFDGPITVTCTDVTPRPQNLLPQFVPYQQNMFYPEPLNAMEFYDRYFCDPPDTHKSRYSHSKKKNPRKRSKSLKKEKSKEKYSSKKENHTRKLSASLTGSLTNLSPPLKTAKPGSPPTKANSTTKLPVPPVPTTEQLQSVVLRPRPRLYTVETAQTVPIAEFKRVTQKSEKEQERSKSPESRSHPCHCMPPMIYCMPSYPFPWHRELHPDKRMQRLLDIREGSPIKVMLVNEKGQPESLTKPSPLKDVRACQHLDDHQRHSTLHNLNTSSPFREISPLKTVIQPSPPNQQPLPSQEFFSNRKEEEPESVNFNALLPNPPLPLQPNRWAHTPTSPFRNRPQNAPKLGPKPTIQWPPRIRPGSSDKPKNPPMREFCENKQSTETSGRRETNGGGISQAEGSYEVIWDYFSENGGETEEERIRQIGESEEEDHWDGRDQFYGQGIYEPSTPRHRNTPPNFVVGRNGLGGPNFASYYNLDSNKISKVANVNRNPQI</sequence>
<protein>
    <submittedName>
        <fullName evidence="2">Uncharacterized protein</fullName>
    </submittedName>
</protein>
<feature type="region of interest" description="Disordered" evidence="1">
    <location>
        <begin position="294"/>
        <end position="411"/>
    </location>
</feature>
<dbReference type="Proteomes" id="UP000321570">
    <property type="component" value="Unassembled WGS sequence"/>
</dbReference>
<dbReference type="AlphaFoldDB" id="A0A564Y1V3"/>
<feature type="compositionally biased region" description="Polar residues" evidence="1">
    <location>
        <begin position="107"/>
        <end position="119"/>
    </location>
</feature>
<name>A0A564Y1V3_HYMDI</name>
<feature type="compositionally biased region" description="Basic residues" evidence="1">
    <location>
        <begin position="70"/>
        <end position="86"/>
    </location>
</feature>
<accession>A0A564Y1V3</accession>